<feature type="domain" description="T4 RNA ligase 1-like N-terminal" evidence="1">
    <location>
        <begin position="52"/>
        <end position="244"/>
    </location>
</feature>
<sequence>MELQDYLRTNGLEQLVETYHINAVTHQQYPNLVCLKYSMMDSPMSQVVVRQSRGIIFDRANDWEIVAYPYDKFFNYGEGRAATIDWASARVYEKLDGSLMTLYFYDGKWQVASSGTPDGTGNLRGYDFNLAELFWRVWAELDYQLPTDTEHCYVFELVTQYNQIIVIPDRDRLVLHGARNIKNLAESEPQIWVDKYGWERVATYPLTNEREIKAAANLLNPIATEGYVVCDRHFNRVKVKSPQYVAIQHLMGGFCSLRLTKIIIANEGEEFLVYFPEWTDLYRQMKEIYQALIPEIEANWERYKDVPVQKDFALAIKDLPYPSILFALRGGKIKSVREALNDEPVHKIIEKILVADRSIKSQIKAILDTQ</sequence>
<evidence type="ECO:0000313" key="3">
    <source>
        <dbReference type="Proteomes" id="UP000010366"/>
    </source>
</evidence>
<dbReference type="RefSeq" id="WP_015162125.1">
    <property type="nucleotide sequence ID" value="NC_019697.1"/>
</dbReference>
<dbReference type="HOGENOM" id="CLU_766913_0_0_3"/>
<evidence type="ECO:0000259" key="1">
    <source>
        <dbReference type="Pfam" id="PF09511"/>
    </source>
</evidence>
<dbReference type="Pfam" id="PF09511">
    <property type="entry name" value="RNA_lig_T4_1"/>
    <property type="match status" value="1"/>
</dbReference>
<keyword evidence="2" id="KW-0436">Ligase</keyword>
<dbReference type="KEGG" id="cmp:Cha6605_5143"/>
<dbReference type="Proteomes" id="UP000010366">
    <property type="component" value="Chromosome"/>
</dbReference>
<gene>
    <name evidence="2" type="ORF">Cha6605_5143</name>
</gene>
<keyword evidence="3" id="KW-1185">Reference proteome</keyword>
<evidence type="ECO:0000313" key="2">
    <source>
        <dbReference type="EMBL" id="AFY96039.1"/>
    </source>
</evidence>
<reference evidence="2 3" key="1">
    <citation type="submission" date="2012-05" db="EMBL/GenBank/DDBJ databases">
        <title>Finished chromosome of genome of Chamaesiphon sp. PCC 6605.</title>
        <authorList>
            <consortium name="US DOE Joint Genome Institute"/>
            <person name="Gugger M."/>
            <person name="Coursin T."/>
            <person name="Rippka R."/>
            <person name="Tandeau De Marsac N."/>
            <person name="Huntemann M."/>
            <person name="Wei C.-L."/>
            <person name="Han J."/>
            <person name="Detter J.C."/>
            <person name="Han C."/>
            <person name="Tapia R."/>
            <person name="Chen A."/>
            <person name="Kyrpides N."/>
            <person name="Mavromatis K."/>
            <person name="Markowitz V."/>
            <person name="Szeto E."/>
            <person name="Ivanova N."/>
            <person name="Pagani I."/>
            <person name="Pati A."/>
            <person name="Goodwin L."/>
            <person name="Nordberg H.P."/>
            <person name="Cantor M.N."/>
            <person name="Hua S.X."/>
            <person name="Woyke T."/>
            <person name="Kerfeld C.A."/>
        </authorList>
    </citation>
    <scope>NUCLEOTIDE SEQUENCE [LARGE SCALE GENOMIC DNA]</scope>
    <source>
        <strain evidence="3">ATCC 27169 / PCC 6605</strain>
    </source>
</reference>
<dbReference type="OrthoDB" id="1310645at2"/>
<name>K9UPB2_CHAP6</name>
<dbReference type="AlphaFoldDB" id="K9UPB2"/>
<proteinExistence type="predicted"/>
<dbReference type="EMBL" id="CP003600">
    <property type="protein sequence ID" value="AFY96039.1"/>
    <property type="molecule type" value="Genomic_DNA"/>
</dbReference>
<dbReference type="eggNOG" id="ENOG502Z9HP">
    <property type="taxonomic scope" value="Bacteria"/>
</dbReference>
<accession>K9UPB2</accession>
<dbReference type="InterPro" id="IPR019039">
    <property type="entry name" value="T4-Rnl1-like_N"/>
</dbReference>
<organism evidence="2 3">
    <name type="scientific">Chamaesiphon minutus (strain ATCC 27169 / PCC 6605)</name>
    <dbReference type="NCBI Taxonomy" id="1173020"/>
    <lineage>
        <taxon>Bacteria</taxon>
        <taxon>Bacillati</taxon>
        <taxon>Cyanobacteriota</taxon>
        <taxon>Cyanophyceae</taxon>
        <taxon>Gomontiellales</taxon>
        <taxon>Chamaesiphonaceae</taxon>
        <taxon>Chamaesiphon</taxon>
    </lineage>
</organism>
<dbReference type="GO" id="GO:0016874">
    <property type="term" value="F:ligase activity"/>
    <property type="evidence" value="ECO:0007669"/>
    <property type="project" value="UniProtKB-KW"/>
</dbReference>
<protein>
    <submittedName>
        <fullName evidence="2">RNA ligase</fullName>
    </submittedName>
</protein>